<gene>
    <name evidence="2" type="ORF">O0S08_13180</name>
</gene>
<accession>A0ABY7HCU8</accession>
<dbReference type="Proteomes" id="UP001164459">
    <property type="component" value="Chromosome"/>
</dbReference>
<reference evidence="2" key="1">
    <citation type="submission" date="2022-11" db="EMBL/GenBank/DDBJ databases">
        <title>Minimal conservation of predation-associated metabolite biosynthetic gene clusters underscores biosynthetic potential of Myxococcota including descriptions for ten novel species: Archangium lansinium sp. nov., Myxococcus landrumus sp. nov., Nannocystis bai.</title>
        <authorList>
            <person name="Ahearne A."/>
            <person name="Stevens C."/>
            <person name="Dowd S."/>
        </authorList>
    </citation>
    <scope>NUCLEOTIDE SEQUENCE</scope>
    <source>
        <strain evidence="2">Fl3</strain>
    </source>
</reference>
<evidence type="ECO:0000313" key="2">
    <source>
        <dbReference type="EMBL" id="WAS97094.1"/>
    </source>
</evidence>
<dbReference type="InterPro" id="IPR021655">
    <property type="entry name" value="Put_metal-bd"/>
</dbReference>
<sequence length="707" mass="72708">MHKFRPDIVALASCAVLLAACGDDQPATSFDPTSPQITTATNPTTNQVSSTSGPQDTEPTTTTVTPTDPGNSTVVTESGGTDSTTGMPPETSTDPGTSDTSSTGPDPSTTTTDPGTSTTMSMPCEEANCPMGQFCDPNGDQCIPGCNDDTDCSAPTKCDVGSNTCKGCLGDGDCPLGTVCDAGECVPGCNDMQPCQDGLACCSNSCVDLLVDTANCQSCGNACPVPPNGNAACLMAQCGLASCKAPWNDCDKDPGNGCENQGPCQCDPGTQIACYTGPDGTQGVGICKQGMQTCNPQGTGYGPCNGEVTPNPTEICSNGLDDNCNGQVDEDADADGDGYTVCGGDCCDEVGPSCLNPALVNPGAFEVGGNMVDDDCDGTKDNPVPSCDGGLPSNSSDPLQYAKAIDLCQTTTENPPQNQKKWGVISGTLSRANGAGAIDSQAKSIRPGFGTNVVPQQNASLAILSTGNAADQNDANPPYADFQPGKINGANSPAPADWLAANGGNFPNAPGCPGAQGNSTFDSAMLKLRIRVPTNAKSFNVQMYFYSAEWPEYVCTAFNDLFVTLVNSNAAGNPNDRNIAIYNAPNNQKYPVGVNIAKAAPGLFTQCQNGIVGCYGTAFNYNNCTGTQGVAGTGFQVNDNLDYCQNGNNHTGGATGWLKMSGNVTGGEIMEIRFAIWDTADGQWDSLVLLDDWVWSVQASQPGVQPN</sequence>
<dbReference type="Pfam" id="PF11617">
    <property type="entry name" value="Cu-binding_MopE"/>
    <property type="match status" value="2"/>
</dbReference>
<keyword evidence="3" id="KW-1185">Reference proteome</keyword>
<dbReference type="RefSeq" id="WP_269039458.1">
    <property type="nucleotide sequence ID" value="NZ_CP114040.1"/>
</dbReference>
<feature type="region of interest" description="Disordered" evidence="1">
    <location>
        <begin position="26"/>
        <end position="119"/>
    </location>
</feature>
<feature type="compositionally biased region" description="Low complexity" evidence="1">
    <location>
        <begin position="91"/>
        <end position="119"/>
    </location>
</feature>
<protein>
    <submittedName>
        <fullName evidence="2">Choice-of-anchor L domain-containing protein</fullName>
    </submittedName>
</protein>
<dbReference type="EMBL" id="CP114040">
    <property type="protein sequence ID" value="WAS97094.1"/>
    <property type="molecule type" value="Genomic_DNA"/>
</dbReference>
<organism evidence="2 3">
    <name type="scientific">Nannocystis punicea</name>
    <dbReference type="NCBI Taxonomy" id="2995304"/>
    <lineage>
        <taxon>Bacteria</taxon>
        <taxon>Pseudomonadati</taxon>
        <taxon>Myxococcota</taxon>
        <taxon>Polyangia</taxon>
        <taxon>Nannocystales</taxon>
        <taxon>Nannocystaceae</taxon>
        <taxon>Nannocystis</taxon>
    </lineage>
</organism>
<feature type="compositionally biased region" description="Polar residues" evidence="1">
    <location>
        <begin position="26"/>
        <end position="50"/>
    </location>
</feature>
<evidence type="ECO:0000313" key="3">
    <source>
        <dbReference type="Proteomes" id="UP001164459"/>
    </source>
</evidence>
<dbReference type="PROSITE" id="PS51257">
    <property type="entry name" value="PROKAR_LIPOPROTEIN"/>
    <property type="match status" value="1"/>
</dbReference>
<feature type="compositionally biased region" description="Polar residues" evidence="1">
    <location>
        <begin position="74"/>
        <end position="86"/>
    </location>
</feature>
<name>A0ABY7HCU8_9BACT</name>
<evidence type="ECO:0000256" key="1">
    <source>
        <dbReference type="SAM" id="MobiDB-lite"/>
    </source>
</evidence>
<dbReference type="InterPro" id="IPR049804">
    <property type="entry name" value="Choice_anch_L"/>
</dbReference>
<proteinExistence type="predicted"/>
<dbReference type="NCBIfam" id="NF038133">
    <property type="entry name" value="choice_anch_L"/>
    <property type="match status" value="1"/>
</dbReference>
<feature type="compositionally biased region" description="Low complexity" evidence="1">
    <location>
        <begin position="51"/>
        <end position="73"/>
    </location>
</feature>